<dbReference type="Gene3D" id="1.20.1260.10">
    <property type="match status" value="1"/>
</dbReference>
<dbReference type="Proteomes" id="UP000644147">
    <property type="component" value="Unassembled WGS sequence"/>
</dbReference>
<dbReference type="PANTHER" id="PTHR38593">
    <property type="entry name" value="BLR2558 PROTEIN"/>
    <property type="match status" value="1"/>
</dbReference>
<feature type="compositionally biased region" description="Low complexity" evidence="1">
    <location>
        <begin position="24"/>
        <end position="43"/>
    </location>
</feature>
<keyword evidence="2" id="KW-0732">Signal</keyword>
<dbReference type="PANTHER" id="PTHR38593:SF1">
    <property type="entry name" value="BLR2558 PROTEIN"/>
    <property type="match status" value="1"/>
</dbReference>
<dbReference type="RefSeq" id="WP_200505537.1">
    <property type="nucleotide sequence ID" value="NZ_JAEHFX010000003.1"/>
</dbReference>
<dbReference type="EMBL" id="JAEHFX010000003">
    <property type="protein sequence ID" value="MBK0402778.1"/>
    <property type="molecule type" value="Genomic_DNA"/>
</dbReference>
<evidence type="ECO:0000256" key="1">
    <source>
        <dbReference type="SAM" id="MobiDB-lite"/>
    </source>
</evidence>
<evidence type="ECO:0000256" key="2">
    <source>
        <dbReference type="SAM" id="SignalP"/>
    </source>
</evidence>
<proteinExistence type="predicted"/>
<feature type="signal peptide" evidence="2">
    <location>
        <begin position="1"/>
        <end position="22"/>
    </location>
</feature>
<gene>
    <name evidence="4" type="ORF">I5M27_07255</name>
</gene>
<evidence type="ECO:0000313" key="5">
    <source>
        <dbReference type="Proteomes" id="UP000644147"/>
    </source>
</evidence>
<feature type="region of interest" description="Disordered" evidence="1">
    <location>
        <begin position="24"/>
        <end position="52"/>
    </location>
</feature>
<sequence>MKKSLLPFIAAAALVYSLGACRSTNTDTSTTTTEPVNTSTPATSGTNASATSPAKEANSFVALAASFNQFELRSSELAGARALHPAARVFAKLMRDEHREKAETLKTLATKMERDLPATLLPEHQRLMEPMNEVNIGEKFDKRYLDAQIKAHEEAITLYENALTGEINEDLLAFARQGLPKLRDHLVLAKKAKDALD</sequence>
<dbReference type="InterPro" id="IPR012347">
    <property type="entry name" value="Ferritin-like"/>
</dbReference>
<keyword evidence="5" id="KW-1185">Reference proteome</keyword>
<name>A0ABS1C045_9BACT</name>
<accession>A0ABS1C045</accession>
<dbReference type="InterPro" id="IPR025419">
    <property type="entry name" value="DUF4142"/>
</dbReference>
<evidence type="ECO:0000313" key="4">
    <source>
        <dbReference type="EMBL" id="MBK0402778.1"/>
    </source>
</evidence>
<feature type="domain" description="DUF4142" evidence="3">
    <location>
        <begin position="57"/>
        <end position="190"/>
    </location>
</feature>
<comment type="caution">
    <text evidence="4">The sequence shown here is derived from an EMBL/GenBank/DDBJ whole genome shotgun (WGS) entry which is preliminary data.</text>
</comment>
<reference evidence="4 5" key="1">
    <citation type="submission" date="2020-12" db="EMBL/GenBank/DDBJ databases">
        <title>Bacterial novel species Adhaeribacter sp. BT258 isolated from soil.</title>
        <authorList>
            <person name="Jung H.-Y."/>
        </authorList>
    </citation>
    <scope>NUCLEOTIDE SEQUENCE [LARGE SCALE GENOMIC DNA]</scope>
    <source>
        <strain evidence="4 5">BT258</strain>
    </source>
</reference>
<protein>
    <submittedName>
        <fullName evidence="4">DUF4142 domain-containing protein</fullName>
    </submittedName>
</protein>
<feature type="chain" id="PRO_5045794310" evidence="2">
    <location>
        <begin position="23"/>
        <end position="197"/>
    </location>
</feature>
<dbReference type="Pfam" id="PF13628">
    <property type="entry name" value="DUF4142"/>
    <property type="match status" value="1"/>
</dbReference>
<dbReference type="PROSITE" id="PS51257">
    <property type="entry name" value="PROKAR_LIPOPROTEIN"/>
    <property type="match status" value="1"/>
</dbReference>
<evidence type="ECO:0000259" key="3">
    <source>
        <dbReference type="Pfam" id="PF13628"/>
    </source>
</evidence>
<organism evidence="4 5">
    <name type="scientific">Adhaeribacter terrigena</name>
    <dbReference type="NCBI Taxonomy" id="2793070"/>
    <lineage>
        <taxon>Bacteria</taxon>
        <taxon>Pseudomonadati</taxon>
        <taxon>Bacteroidota</taxon>
        <taxon>Cytophagia</taxon>
        <taxon>Cytophagales</taxon>
        <taxon>Hymenobacteraceae</taxon>
        <taxon>Adhaeribacter</taxon>
    </lineage>
</organism>